<dbReference type="EMBL" id="LK039633">
    <property type="protein sequence ID" value="CDY69530.1"/>
    <property type="molecule type" value="Genomic_DNA"/>
</dbReference>
<dbReference type="Proteomes" id="UP000028999">
    <property type="component" value="Unassembled WGS sequence"/>
</dbReference>
<name>A0A078JSY3_BRANA</name>
<gene>
    <name evidence="1" type="primary">BnaC01g42680D</name>
    <name evidence="1" type="ORF">GSBRNA2T00088504001</name>
</gene>
<evidence type="ECO:0000313" key="2">
    <source>
        <dbReference type="Proteomes" id="UP000028999"/>
    </source>
</evidence>
<keyword evidence="2" id="KW-1185">Reference proteome</keyword>
<sequence length="13" mass="1662">MKEWIAVCDKPRW</sequence>
<evidence type="ECO:0000313" key="1">
    <source>
        <dbReference type="EMBL" id="CDY69530.1"/>
    </source>
</evidence>
<proteinExistence type="predicted"/>
<protein>
    <submittedName>
        <fullName evidence="1">BnaC01g42680D protein</fullName>
    </submittedName>
</protein>
<reference evidence="1 2" key="1">
    <citation type="journal article" date="2014" name="Science">
        <title>Plant genetics. Early allopolyploid evolution in the post-Neolithic Brassica napus oilseed genome.</title>
        <authorList>
            <person name="Chalhoub B."/>
            <person name="Denoeud F."/>
            <person name="Liu S."/>
            <person name="Parkin I.A."/>
            <person name="Tang H."/>
            <person name="Wang X."/>
            <person name="Chiquet J."/>
            <person name="Belcram H."/>
            <person name="Tong C."/>
            <person name="Samans B."/>
            <person name="Correa M."/>
            <person name="Da Silva C."/>
            <person name="Just J."/>
            <person name="Falentin C."/>
            <person name="Koh C.S."/>
            <person name="Le Clainche I."/>
            <person name="Bernard M."/>
            <person name="Bento P."/>
            <person name="Noel B."/>
            <person name="Labadie K."/>
            <person name="Alberti A."/>
            <person name="Charles M."/>
            <person name="Arnaud D."/>
            <person name="Guo H."/>
            <person name="Daviaud C."/>
            <person name="Alamery S."/>
            <person name="Jabbari K."/>
            <person name="Zhao M."/>
            <person name="Edger P.P."/>
            <person name="Chelaifa H."/>
            <person name="Tack D."/>
            <person name="Lassalle G."/>
            <person name="Mestiri I."/>
            <person name="Schnel N."/>
            <person name="Le Paslier M.C."/>
            <person name="Fan G."/>
            <person name="Renault V."/>
            <person name="Bayer P.E."/>
            <person name="Golicz A.A."/>
            <person name="Manoli S."/>
            <person name="Lee T.H."/>
            <person name="Thi V.H."/>
            <person name="Chalabi S."/>
            <person name="Hu Q."/>
            <person name="Fan C."/>
            <person name="Tollenaere R."/>
            <person name="Lu Y."/>
            <person name="Battail C."/>
            <person name="Shen J."/>
            <person name="Sidebottom C.H."/>
            <person name="Wang X."/>
            <person name="Canaguier A."/>
            <person name="Chauveau A."/>
            <person name="Berard A."/>
            <person name="Deniot G."/>
            <person name="Guan M."/>
            <person name="Liu Z."/>
            <person name="Sun F."/>
            <person name="Lim Y.P."/>
            <person name="Lyons E."/>
            <person name="Town C.D."/>
            <person name="Bancroft I."/>
            <person name="Wang X."/>
            <person name="Meng J."/>
            <person name="Ma J."/>
            <person name="Pires J.C."/>
            <person name="King G.J."/>
            <person name="Brunel D."/>
            <person name="Delourme R."/>
            <person name="Renard M."/>
            <person name="Aury J.M."/>
            <person name="Adams K.L."/>
            <person name="Batley J."/>
            <person name="Snowdon R.J."/>
            <person name="Tost J."/>
            <person name="Edwards D."/>
            <person name="Zhou Y."/>
            <person name="Hua W."/>
            <person name="Sharpe A.G."/>
            <person name="Paterson A.H."/>
            <person name="Guan C."/>
            <person name="Wincker P."/>
        </authorList>
    </citation>
    <scope>NUCLEOTIDE SEQUENCE [LARGE SCALE GENOMIC DNA]</scope>
    <source>
        <strain evidence="2">cv. Darmor-bzh</strain>
    </source>
</reference>
<organism evidence="1 2">
    <name type="scientific">Brassica napus</name>
    <name type="common">Rape</name>
    <dbReference type="NCBI Taxonomy" id="3708"/>
    <lineage>
        <taxon>Eukaryota</taxon>
        <taxon>Viridiplantae</taxon>
        <taxon>Streptophyta</taxon>
        <taxon>Embryophyta</taxon>
        <taxon>Tracheophyta</taxon>
        <taxon>Spermatophyta</taxon>
        <taxon>Magnoliopsida</taxon>
        <taxon>eudicotyledons</taxon>
        <taxon>Gunneridae</taxon>
        <taxon>Pentapetalae</taxon>
        <taxon>rosids</taxon>
        <taxon>malvids</taxon>
        <taxon>Brassicales</taxon>
        <taxon>Brassicaceae</taxon>
        <taxon>Brassiceae</taxon>
        <taxon>Brassica</taxon>
    </lineage>
</organism>
<dbReference type="PaxDb" id="3708-A0A078JSY3"/>
<accession>A0A078JSY3</accession>